<keyword evidence="5 6" id="KW-0472">Membrane</keyword>
<evidence type="ECO:0000256" key="3">
    <source>
        <dbReference type="ARBA" id="ARBA00022692"/>
    </source>
</evidence>
<protein>
    <submittedName>
        <fullName evidence="8">Uncharacterized membrane-anchored protein YitT, contains DUF161 and DUF2179 domains</fullName>
    </submittedName>
</protein>
<keyword evidence="2" id="KW-1003">Cell membrane</keyword>
<evidence type="ECO:0000256" key="2">
    <source>
        <dbReference type="ARBA" id="ARBA00022475"/>
    </source>
</evidence>
<dbReference type="PANTHER" id="PTHR33545:SF5">
    <property type="entry name" value="UPF0750 MEMBRANE PROTEIN YITT"/>
    <property type="match status" value="1"/>
</dbReference>
<dbReference type="OrthoDB" id="9779786at2"/>
<dbReference type="AlphaFoldDB" id="A0A1H3LGG1"/>
<dbReference type="InterPro" id="IPR051461">
    <property type="entry name" value="UPF0750_membrane"/>
</dbReference>
<keyword evidence="4 6" id="KW-1133">Transmembrane helix</keyword>
<dbReference type="InterPro" id="IPR015867">
    <property type="entry name" value="N-reg_PII/ATP_PRibTrfase_C"/>
</dbReference>
<name>A0A1H3LGG1_9FIRM</name>
<feature type="transmembrane region" description="Helical" evidence="6">
    <location>
        <begin position="66"/>
        <end position="84"/>
    </location>
</feature>
<dbReference type="PIRSF" id="PIRSF006483">
    <property type="entry name" value="Membrane_protein_YitT"/>
    <property type="match status" value="1"/>
</dbReference>
<reference evidence="8 9" key="1">
    <citation type="submission" date="2016-10" db="EMBL/GenBank/DDBJ databases">
        <authorList>
            <person name="de Groot N.N."/>
        </authorList>
    </citation>
    <scope>NUCLEOTIDE SEQUENCE [LARGE SCALE GENOMIC DNA]</scope>
    <source>
        <strain evidence="8 9">DSM 14045</strain>
    </source>
</reference>
<feature type="transmembrane region" description="Helical" evidence="6">
    <location>
        <begin position="91"/>
        <end position="112"/>
    </location>
</feature>
<evidence type="ECO:0000256" key="5">
    <source>
        <dbReference type="ARBA" id="ARBA00023136"/>
    </source>
</evidence>
<evidence type="ECO:0000256" key="6">
    <source>
        <dbReference type="SAM" id="Phobius"/>
    </source>
</evidence>
<proteinExistence type="predicted"/>
<evidence type="ECO:0000313" key="8">
    <source>
        <dbReference type="EMBL" id="SDY63542.1"/>
    </source>
</evidence>
<evidence type="ECO:0000313" key="9">
    <source>
        <dbReference type="Proteomes" id="UP000183918"/>
    </source>
</evidence>
<dbReference type="InterPro" id="IPR003740">
    <property type="entry name" value="YitT"/>
</dbReference>
<dbReference type="InterPro" id="IPR019264">
    <property type="entry name" value="DUF2179"/>
</dbReference>
<feature type="transmembrane region" description="Helical" evidence="6">
    <location>
        <begin position="118"/>
        <end position="141"/>
    </location>
</feature>
<keyword evidence="9" id="KW-1185">Reference proteome</keyword>
<sequence length="293" mass="32461">MHVINKHTKKVIFRDVKRLIVVIFASIVMALNIKFFVKTAGLYPGGATGLTILIQTVFKEFLGIKLSYTIVNVILNAIPAYIGFKFVGKKFTILSVVMIILNGLIVDILPAYSITKDILLVSVFGGIINGIAISMCLSVDATSGGTDFISIYLSQKRGIDSFNVILGFNVAVLISAGLLFGWNKALYSIIFQYVSTQTLKLLYRNYQQVTLYIITDKPKEICNEIYKVCRHGASIMDVQGSYQGDNYKMVYSVVSASDAKTLVAKIKQIDCASFINCINTQRVTGNFYYSPKD</sequence>
<dbReference type="Pfam" id="PF02588">
    <property type="entry name" value="YitT_membrane"/>
    <property type="match status" value="1"/>
</dbReference>
<gene>
    <name evidence="8" type="ORF">SAMN02910414_02014</name>
</gene>
<dbReference type="EMBL" id="FNPG01000025">
    <property type="protein sequence ID" value="SDY63542.1"/>
    <property type="molecule type" value="Genomic_DNA"/>
</dbReference>
<dbReference type="Gene3D" id="3.30.70.120">
    <property type="match status" value="1"/>
</dbReference>
<evidence type="ECO:0000259" key="7">
    <source>
        <dbReference type="Pfam" id="PF10035"/>
    </source>
</evidence>
<dbReference type="GO" id="GO:0005886">
    <property type="term" value="C:plasma membrane"/>
    <property type="evidence" value="ECO:0007669"/>
    <property type="project" value="UniProtKB-SubCell"/>
</dbReference>
<organism evidence="8 9">
    <name type="scientific">Lachnobacterium bovis DSM 14045</name>
    <dbReference type="NCBI Taxonomy" id="1122142"/>
    <lineage>
        <taxon>Bacteria</taxon>
        <taxon>Bacillati</taxon>
        <taxon>Bacillota</taxon>
        <taxon>Clostridia</taxon>
        <taxon>Lachnospirales</taxon>
        <taxon>Lachnospiraceae</taxon>
        <taxon>Lachnobacterium</taxon>
    </lineage>
</organism>
<feature type="transmembrane region" description="Helical" evidence="6">
    <location>
        <begin position="162"/>
        <end position="182"/>
    </location>
</feature>
<evidence type="ECO:0000256" key="4">
    <source>
        <dbReference type="ARBA" id="ARBA00022989"/>
    </source>
</evidence>
<dbReference type="PANTHER" id="PTHR33545">
    <property type="entry name" value="UPF0750 MEMBRANE PROTEIN YITT-RELATED"/>
    <property type="match status" value="1"/>
</dbReference>
<dbReference type="STRING" id="1122142.SAMN02910414_02014"/>
<dbReference type="RefSeq" id="WP_074718601.1">
    <property type="nucleotide sequence ID" value="NZ_FNPG01000025.1"/>
</dbReference>
<keyword evidence="3 6" id="KW-0812">Transmembrane</keyword>
<evidence type="ECO:0000256" key="1">
    <source>
        <dbReference type="ARBA" id="ARBA00004651"/>
    </source>
</evidence>
<feature type="transmembrane region" description="Helical" evidence="6">
    <location>
        <begin position="20"/>
        <end position="37"/>
    </location>
</feature>
<accession>A0A1H3LGG1</accession>
<dbReference type="Pfam" id="PF10035">
    <property type="entry name" value="DUF2179"/>
    <property type="match status" value="1"/>
</dbReference>
<comment type="subcellular location">
    <subcellularLocation>
        <location evidence="1">Cell membrane</location>
        <topology evidence="1">Multi-pass membrane protein</topology>
    </subcellularLocation>
</comment>
<dbReference type="Proteomes" id="UP000183918">
    <property type="component" value="Unassembled WGS sequence"/>
</dbReference>
<feature type="domain" description="DUF2179" evidence="7">
    <location>
        <begin position="231"/>
        <end position="285"/>
    </location>
</feature>